<proteinExistence type="inferred from homology"/>
<evidence type="ECO:0000313" key="7">
    <source>
        <dbReference type="Proteomes" id="UP001254848"/>
    </source>
</evidence>
<name>A0ABU3NUT2_9FIRM</name>
<dbReference type="Pfam" id="PF01081">
    <property type="entry name" value="Aldolase"/>
    <property type="match status" value="1"/>
</dbReference>
<dbReference type="Proteomes" id="UP001254848">
    <property type="component" value="Unassembled WGS sequence"/>
</dbReference>
<dbReference type="EC" id="4.1.2.14" evidence="6"/>
<dbReference type="Gene3D" id="3.20.20.70">
    <property type="entry name" value="Aldolase class I"/>
    <property type="match status" value="1"/>
</dbReference>
<evidence type="ECO:0000256" key="4">
    <source>
        <dbReference type="ARBA" id="ARBA00023239"/>
    </source>
</evidence>
<accession>A0ABU3NUT2</accession>
<evidence type="ECO:0000313" key="6">
    <source>
        <dbReference type="EMBL" id="MDT8900569.1"/>
    </source>
</evidence>
<organism evidence="6 7">
    <name type="scientific">Anaeroselena agilis</name>
    <dbReference type="NCBI Taxonomy" id="3063788"/>
    <lineage>
        <taxon>Bacteria</taxon>
        <taxon>Bacillati</taxon>
        <taxon>Bacillota</taxon>
        <taxon>Negativicutes</taxon>
        <taxon>Acetonemataceae</taxon>
        <taxon>Anaeroselena</taxon>
    </lineage>
</organism>
<keyword evidence="4 6" id="KW-0456">Lyase</keyword>
<evidence type="ECO:0000256" key="3">
    <source>
        <dbReference type="ARBA" id="ARBA00011233"/>
    </source>
</evidence>
<dbReference type="CDD" id="cd00452">
    <property type="entry name" value="KDPG_aldolase"/>
    <property type="match status" value="1"/>
</dbReference>
<dbReference type="NCBIfam" id="TIGR01182">
    <property type="entry name" value="eda"/>
    <property type="match status" value="1"/>
</dbReference>
<comment type="subunit">
    <text evidence="3">Homotrimer.</text>
</comment>
<keyword evidence="5" id="KW-0119">Carbohydrate metabolism</keyword>
<evidence type="ECO:0000256" key="5">
    <source>
        <dbReference type="ARBA" id="ARBA00023277"/>
    </source>
</evidence>
<sequence>MSRQAVVQKIAQAGLVAVVRAESSEQAAKIADACIAGGVAAIEITFTVPGAADTIKDLCRTYKSGEIIIGAGTVLDPETARIAILAGAQYVVSPSINFETIKLCNRYQIPIMPGCGTIKEIVEAMEAGADVIKVFPGETLGPTFVKAVKGPLPQAPLMPTGGVSLDNVADWIKAGCVAVGVGGNLTGGAKKGDWQSITAIAKEFVAKIRAARGQ</sequence>
<dbReference type="GO" id="GO:0008700">
    <property type="term" value="F:(R,S)-4-hydroxy-2-oxoglutarate aldolase activity"/>
    <property type="evidence" value="ECO:0007669"/>
    <property type="project" value="UniProtKB-EC"/>
</dbReference>
<dbReference type="SUPFAM" id="SSF51569">
    <property type="entry name" value="Aldolase"/>
    <property type="match status" value="1"/>
</dbReference>
<keyword evidence="7" id="KW-1185">Reference proteome</keyword>
<evidence type="ECO:0000256" key="1">
    <source>
        <dbReference type="ARBA" id="ARBA00004761"/>
    </source>
</evidence>
<evidence type="ECO:0000256" key="2">
    <source>
        <dbReference type="ARBA" id="ARBA00006906"/>
    </source>
</evidence>
<dbReference type="PANTHER" id="PTHR30246:SF1">
    <property type="entry name" value="2-DEHYDRO-3-DEOXY-6-PHOSPHOGALACTONATE ALDOLASE-RELATED"/>
    <property type="match status" value="1"/>
</dbReference>
<dbReference type="EMBL" id="JAUOZS010000001">
    <property type="protein sequence ID" value="MDT8900569.1"/>
    <property type="molecule type" value="Genomic_DNA"/>
</dbReference>
<protein>
    <submittedName>
        <fullName evidence="6">Bifunctional 2-keto-4-hydroxyglutarate aldolase/2-keto-3-deoxy-6-phosphogluconate aldolase</fullName>
        <ecNumber evidence="6">4.1.2.14</ecNumber>
        <ecNumber evidence="6">4.1.3.16</ecNumber>
    </submittedName>
</protein>
<dbReference type="NCBIfam" id="NF005119">
    <property type="entry name" value="PRK06552.1"/>
    <property type="match status" value="1"/>
</dbReference>
<dbReference type="PANTHER" id="PTHR30246">
    <property type="entry name" value="2-KETO-3-DEOXY-6-PHOSPHOGLUCONATE ALDOLASE"/>
    <property type="match status" value="1"/>
</dbReference>
<dbReference type="EC" id="4.1.3.16" evidence="6"/>
<comment type="caution">
    <text evidence="6">The sequence shown here is derived from an EMBL/GenBank/DDBJ whole genome shotgun (WGS) entry which is preliminary data.</text>
</comment>
<gene>
    <name evidence="6" type="ORF">Q4T40_04860</name>
</gene>
<dbReference type="GO" id="GO:0008675">
    <property type="term" value="F:2-dehydro-3-deoxy-phosphogluconate aldolase activity"/>
    <property type="evidence" value="ECO:0007669"/>
    <property type="project" value="UniProtKB-EC"/>
</dbReference>
<reference evidence="6 7" key="1">
    <citation type="submission" date="2023-07" db="EMBL/GenBank/DDBJ databases">
        <title>The novel representative of Negativicutes class, Anaeroselena agilis gen. nov. sp. nov.</title>
        <authorList>
            <person name="Prokofeva M.I."/>
            <person name="Elcheninov A.G."/>
            <person name="Klyukina A."/>
            <person name="Kublanov I.V."/>
            <person name="Frolov E.N."/>
            <person name="Podosokorskaya O.A."/>
        </authorList>
    </citation>
    <scope>NUCLEOTIDE SEQUENCE [LARGE SCALE GENOMIC DNA]</scope>
    <source>
        <strain evidence="6 7">4137-cl</strain>
    </source>
</reference>
<comment type="pathway">
    <text evidence="1">Carbohydrate acid metabolism.</text>
</comment>
<comment type="similarity">
    <text evidence="2">Belongs to the KHG/KDPG aldolase family.</text>
</comment>
<dbReference type="InterPro" id="IPR013785">
    <property type="entry name" value="Aldolase_TIM"/>
</dbReference>
<dbReference type="InterPro" id="IPR000887">
    <property type="entry name" value="Aldlse_KDPG_KHG"/>
</dbReference>